<feature type="transmembrane region" description="Helical" evidence="9">
    <location>
        <begin position="318"/>
        <end position="336"/>
    </location>
</feature>
<feature type="transmembrane region" description="Helical" evidence="9">
    <location>
        <begin position="52"/>
        <end position="70"/>
    </location>
</feature>
<evidence type="ECO:0000256" key="2">
    <source>
        <dbReference type="ARBA" id="ARBA00005658"/>
    </source>
</evidence>
<dbReference type="Pfam" id="PF02028">
    <property type="entry name" value="BCCT"/>
    <property type="match status" value="1"/>
</dbReference>
<feature type="transmembrane region" description="Helical" evidence="9">
    <location>
        <begin position="480"/>
        <end position="497"/>
    </location>
</feature>
<comment type="similarity">
    <text evidence="2">Belongs to the BCCT transporter (TC 2.A.15) family.</text>
</comment>
<evidence type="ECO:0000313" key="10">
    <source>
        <dbReference type="EMBL" id="WCE45761.1"/>
    </source>
</evidence>
<evidence type="ECO:0000256" key="9">
    <source>
        <dbReference type="SAM" id="Phobius"/>
    </source>
</evidence>
<keyword evidence="5 9" id="KW-0812">Transmembrane</keyword>
<reference evidence="10" key="1">
    <citation type="submission" date="2023-01" db="EMBL/GenBank/DDBJ databases">
        <title>Comparative Genomic Analysis of the Clinically-Derived Winkia Strain NY0527 Provides Evidence into the Taxonomic Reassignment of Winkia neuii and Characterizes Their Virulence Traits.</title>
        <authorList>
            <person name="Cai X."/>
            <person name="Peng Y."/>
            <person name="Li M."/>
            <person name="Qiu Y."/>
            <person name="Wang Y."/>
            <person name="Xu L."/>
            <person name="Hou Q."/>
        </authorList>
    </citation>
    <scope>NUCLEOTIDE SEQUENCE</scope>
    <source>
        <strain evidence="10">NY0527</strain>
    </source>
</reference>
<dbReference type="KEGG" id="wne:PIG85_08960"/>
<keyword evidence="4" id="KW-1003">Cell membrane</keyword>
<evidence type="ECO:0000256" key="5">
    <source>
        <dbReference type="ARBA" id="ARBA00022692"/>
    </source>
</evidence>
<feature type="transmembrane region" description="Helical" evidence="9">
    <location>
        <begin position="393"/>
        <end position="419"/>
    </location>
</feature>
<evidence type="ECO:0000256" key="1">
    <source>
        <dbReference type="ARBA" id="ARBA00004651"/>
    </source>
</evidence>
<evidence type="ECO:0000256" key="4">
    <source>
        <dbReference type="ARBA" id="ARBA00022475"/>
    </source>
</evidence>
<dbReference type="PANTHER" id="PTHR30047:SF7">
    <property type="entry name" value="HIGH-AFFINITY CHOLINE TRANSPORT PROTEIN"/>
    <property type="match status" value="1"/>
</dbReference>
<feature type="transmembrane region" description="Helical" evidence="9">
    <location>
        <begin position="446"/>
        <end position="468"/>
    </location>
</feature>
<keyword evidence="3" id="KW-0813">Transport</keyword>
<keyword evidence="6 9" id="KW-1133">Transmembrane helix</keyword>
<sequence length="552" mass="60763">MRSESKRSFRVGVFAVPWLALVTMLAVSLVGADILLRGLDFTTSFILDNFGWLFNWNTFIAVILIVYLAFSPLGSKKVGGDLARPVMKFRSLVWITLCTTIAAGILFWACAEPLYHLHQPPAQAGGAENSPAAMLFAMKAMFLEWTWSPYALYTVATVSFAFAFHNMRLPHSLSSGLVPIFGEGVLRFSGVIDAVCLTALGLGMAASLGTGALSIAGGIENQFGIESGPVSWAIIIFAIVLCFVISSVSGVMRGIRKLSELNMKVYLVIFAFVLIFGPTAYIFSMGTESLGAFFADFPKMSLAMGTAHGEDWNKTWPIFYWCNWLAWTPITATFLASIAKGFTFRRLIVANFILPSLFSSVWMAIFSSSAIYFDKNGVNLWEAMQDMGPESVVYGIFEQMPLAVIVIPVYLFIVFISFVTASDSNTTAVADICMPTYRKTPASKHLLKVVWGATVGAVTWIVISFGGIDGIKMASNLGGFPNLFLFIGLGSGVAYVSRQPERFYNYFSGQRPSLIRDIKYRLSERKQQREDEEEGKEEGKDEMREVSDSPAL</sequence>
<organism evidence="10 11">
    <name type="scientific">Winkia neuii subsp. anitrata</name>
    <dbReference type="NCBI Taxonomy" id="29318"/>
    <lineage>
        <taxon>Bacteria</taxon>
        <taxon>Bacillati</taxon>
        <taxon>Actinomycetota</taxon>
        <taxon>Actinomycetes</taxon>
        <taxon>Actinomycetales</taxon>
        <taxon>Actinomycetaceae</taxon>
        <taxon>Winkia</taxon>
    </lineage>
</organism>
<feature type="transmembrane region" description="Helical" evidence="9">
    <location>
        <begin position="230"/>
        <end position="252"/>
    </location>
</feature>
<dbReference type="GO" id="GO:0022857">
    <property type="term" value="F:transmembrane transporter activity"/>
    <property type="evidence" value="ECO:0007669"/>
    <property type="project" value="InterPro"/>
</dbReference>
<accession>A0AB38XN84</accession>
<dbReference type="PANTHER" id="PTHR30047">
    <property type="entry name" value="HIGH-AFFINITY CHOLINE TRANSPORT PROTEIN-RELATED"/>
    <property type="match status" value="1"/>
</dbReference>
<feature type="transmembrane region" description="Helical" evidence="9">
    <location>
        <begin position="91"/>
        <end position="109"/>
    </location>
</feature>
<dbReference type="EMBL" id="CP116394">
    <property type="protein sequence ID" value="WCE45761.1"/>
    <property type="molecule type" value="Genomic_DNA"/>
</dbReference>
<keyword evidence="7 9" id="KW-0472">Membrane</keyword>
<dbReference type="GO" id="GO:0005886">
    <property type="term" value="C:plasma membrane"/>
    <property type="evidence" value="ECO:0007669"/>
    <property type="project" value="UniProtKB-SubCell"/>
</dbReference>
<dbReference type="AlphaFoldDB" id="A0AB38XN84"/>
<gene>
    <name evidence="10" type="ORF">PIG85_08960</name>
</gene>
<name>A0AB38XN84_9ACTO</name>
<evidence type="ECO:0000256" key="7">
    <source>
        <dbReference type="ARBA" id="ARBA00023136"/>
    </source>
</evidence>
<protein>
    <submittedName>
        <fullName evidence="10">BCCT family transporter</fullName>
    </submittedName>
</protein>
<dbReference type="InterPro" id="IPR000060">
    <property type="entry name" value="BCCT_transptr"/>
</dbReference>
<evidence type="ECO:0000256" key="3">
    <source>
        <dbReference type="ARBA" id="ARBA00022448"/>
    </source>
</evidence>
<comment type="subcellular location">
    <subcellularLocation>
        <location evidence="1">Cell membrane</location>
        <topology evidence="1">Multi-pass membrane protein</topology>
    </subcellularLocation>
</comment>
<evidence type="ECO:0000256" key="8">
    <source>
        <dbReference type="SAM" id="MobiDB-lite"/>
    </source>
</evidence>
<feature type="transmembrane region" description="Helical" evidence="9">
    <location>
        <begin position="12"/>
        <end position="32"/>
    </location>
</feature>
<feature type="transmembrane region" description="Helical" evidence="9">
    <location>
        <begin position="348"/>
        <end position="373"/>
    </location>
</feature>
<feature type="transmembrane region" description="Helical" evidence="9">
    <location>
        <begin position="185"/>
        <end position="210"/>
    </location>
</feature>
<evidence type="ECO:0000256" key="6">
    <source>
        <dbReference type="ARBA" id="ARBA00022989"/>
    </source>
</evidence>
<dbReference type="Proteomes" id="UP001211044">
    <property type="component" value="Chromosome"/>
</dbReference>
<proteinExistence type="inferred from homology"/>
<feature type="transmembrane region" description="Helical" evidence="9">
    <location>
        <begin position="264"/>
        <end position="283"/>
    </location>
</feature>
<feature type="transmembrane region" description="Helical" evidence="9">
    <location>
        <begin position="147"/>
        <end position="164"/>
    </location>
</feature>
<feature type="region of interest" description="Disordered" evidence="8">
    <location>
        <begin position="525"/>
        <end position="552"/>
    </location>
</feature>
<dbReference type="RefSeq" id="WP_004808456.1">
    <property type="nucleotide sequence ID" value="NZ_CP116394.1"/>
</dbReference>
<feature type="compositionally biased region" description="Basic and acidic residues" evidence="8">
    <location>
        <begin position="537"/>
        <end position="552"/>
    </location>
</feature>
<evidence type="ECO:0000313" key="11">
    <source>
        <dbReference type="Proteomes" id="UP001211044"/>
    </source>
</evidence>